<name>A0A2T4BP40_TRILO</name>
<organism evidence="2 3">
    <name type="scientific">Trichoderma longibrachiatum ATCC 18648</name>
    <dbReference type="NCBI Taxonomy" id="983965"/>
    <lineage>
        <taxon>Eukaryota</taxon>
        <taxon>Fungi</taxon>
        <taxon>Dikarya</taxon>
        <taxon>Ascomycota</taxon>
        <taxon>Pezizomycotina</taxon>
        <taxon>Sordariomycetes</taxon>
        <taxon>Hypocreomycetidae</taxon>
        <taxon>Hypocreales</taxon>
        <taxon>Hypocreaceae</taxon>
        <taxon>Trichoderma</taxon>
    </lineage>
</organism>
<evidence type="ECO:0000313" key="2">
    <source>
        <dbReference type="EMBL" id="PTB71078.1"/>
    </source>
</evidence>
<evidence type="ECO:0000313" key="3">
    <source>
        <dbReference type="Proteomes" id="UP000240760"/>
    </source>
</evidence>
<keyword evidence="1" id="KW-1133">Transmembrane helix</keyword>
<dbReference type="EMBL" id="KZ679154">
    <property type="protein sequence ID" value="PTB71078.1"/>
    <property type="molecule type" value="Genomic_DNA"/>
</dbReference>
<protein>
    <submittedName>
        <fullName evidence="2">Uncharacterized protein</fullName>
    </submittedName>
</protein>
<keyword evidence="1" id="KW-0472">Membrane</keyword>
<evidence type="ECO:0000256" key="1">
    <source>
        <dbReference type="SAM" id="Phobius"/>
    </source>
</evidence>
<accession>A0A2T4BP40</accession>
<dbReference type="Proteomes" id="UP000240760">
    <property type="component" value="Unassembled WGS sequence"/>
</dbReference>
<sequence length="64" mass="7254">MHGQRKRSNKEMNLTLLILITPNVYFVVLMDKIKSSGVCEMTGLRGTALWHGHGLLGSIARRFR</sequence>
<dbReference type="AlphaFoldDB" id="A0A2T4BP40"/>
<reference evidence="2 3" key="1">
    <citation type="submission" date="2016-07" db="EMBL/GenBank/DDBJ databases">
        <title>Multiple horizontal gene transfer events from other fungi enriched the ability of initially mycotrophic Trichoderma (Ascomycota) to feed on dead plant biomass.</title>
        <authorList>
            <consortium name="DOE Joint Genome Institute"/>
            <person name="Aerts A."/>
            <person name="Atanasova L."/>
            <person name="Chenthamara K."/>
            <person name="Zhang J."/>
            <person name="Grujic M."/>
            <person name="Henrissat B."/>
            <person name="Kuo A."/>
            <person name="Salamov A."/>
            <person name="Lipzen A."/>
            <person name="Labutti K."/>
            <person name="Barry K."/>
            <person name="Miao Y."/>
            <person name="Rahimi M.J."/>
            <person name="Shen Q."/>
            <person name="Grigoriev I.V."/>
            <person name="Kubicek C.P."/>
            <person name="Druzhinina I.S."/>
        </authorList>
    </citation>
    <scope>NUCLEOTIDE SEQUENCE [LARGE SCALE GENOMIC DNA]</scope>
    <source>
        <strain evidence="2 3">ATCC 18648</strain>
    </source>
</reference>
<proteinExistence type="predicted"/>
<feature type="transmembrane region" description="Helical" evidence="1">
    <location>
        <begin position="12"/>
        <end position="30"/>
    </location>
</feature>
<gene>
    <name evidence="2" type="ORF">M440DRAFT_1155888</name>
</gene>
<keyword evidence="1" id="KW-0812">Transmembrane</keyword>
<keyword evidence="3" id="KW-1185">Reference proteome</keyword>